<keyword evidence="6" id="KW-1185">Reference proteome</keyword>
<dbReference type="EMBL" id="MU826893">
    <property type="protein sequence ID" value="KAJ7369683.1"/>
    <property type="molecule type" value="Genomic_DNA"/>
</dbReference>
<reference evidence="5" key="1">
    <citation type="submission" date="2023-01" db="EMBL/GenBank/DDBJ databases">
        <title>Genome assembly of the deep-sea coral Lophelia pertusa.</title>
        <authorList>
            <person name="Herrera S."/>
            <person name="Cordes E."/>
        </authorList>
    </citation>
    <scope>NUCLEOTIDE SEQUENCE</scope>
    <source>
        <strain evidence="5">USNM1676648</strain>
        <tissue evidence="5">Polyp</tissue>
    </source>
</reference>
<dbReference type="InterPro" id="IPR036388">
    <property type="entry name" value="WH-like_DNA-bd_sf"/>
</dbReference>
<keyword evidence="3" id="KW-0648">Protein biosynthesis</keyword>
<dbReference type="PANTHER" id="PTHR13022:SF0">
    <property type="entry name" value="EUKARYOTIC TRANSLATION INITIATION FACTOR 3 SUBUNIT K"/>
    <property type="match status" value="1"/>
</dbReference>
<dbReference type="GO" id="GO:0043022">
    <property type="term" value="F:ribosome binding"/>
    <property type="evidence" value="ECO:0007669"/>
    <property type="project" value="InterPro"/>
</dbReference>
<evidence type="ECO:0000256" key="1">
    <source>
        <dbReference type="ARBA" id="ARBA00022490"/>
    </source>
</evidence>
<comment type="caution">
    <text evidence="5">The sequence shown here is derived from an EMBL/GenBank/DDBJ whole genome shotgun (WGS) entry which is preliminary data.</text>
</comment>
<evidence type="ECO:0000259" key="4">
    <source>
        <dbReference type="Pfam" id="PF10075"/>
    </source>
</evidence>
<evidence type="ECO:0000313" key="6">
    <source>
        <dbReference type="Proteomes" id="UP001163046"/>
    </source>
</evidence>
<dbReference type="SUPFAM" id="SSF46785">
    <property type="entry name" value="Winged helix' DNA-binding domain"/>
    <property type="match status" value="1"/>
</dbReference>
<dbReference type="InterPro" id="IPR016020">
    <property type="entry name" value="Transl_init_fac_sub12_N_euk"/>
</dbReference>
<proteinExistence type="predicted"/>
<keyword evidence="1" id="KW-0963">Cytoplasm</keyword>
<accession>A0A9W9YX65</accession>
<dbReference type="Pfam" id="PF10075">
    <property type="entry name" value="CSN8_PSD8_EIF3K"/>
    <property type="match status" value="1"/>
</dbReference>
<dbReference type="GO" id="GO:0006446">
    <property type="term" value="P:regulation of translational initiation"/>
    <property type="evidence" value="ECO:0007669"/>
    <property type="project" value="InterPro"/>
</dbReference>
<evidence type="ECO:0000256" key="3">
    <source>
        <dbReference type="ARBA" id="ARBA00022917"/>
    </source>
</evidence>
<organism evidence="5 6">
    <name type="scientific">Desmophyllum pertusum</name>
    <dbReference type="NCBI Taxonomy" id="174260"/>
    <lineage>
        <taxon>Eukaryota</taxon>
        <taxon>Metazoa</taxon>
        <taxon>Cnidaria</taxon>
        <taxon>Anthozoa</taxon>
        <taxon>Hexacorallia</taxon>
        <taxon>Scleractinia</taxon>
        <taxon>Caryophylliina</taxon>
        <taxon>Caryophylliidae</taxon>
        <taxon>Desmophyllum</taxon>
    </lineage>
</organism>
<dbReference type="InterPro" id="IPR036390">
    <property type="entry name" value="WH_DNA-bd_sf"/>
</dbReference>
<dbReference type="InterPro" id="IPR033464">
    <property type="entry name" value="CSN8_PSD8_EIF3K"/>
</dbReference>
<protein>
    <submittedName>
        <fullName evidence="5">Eukaryotic translation initiation factor 3 subunit K</fullName>
    </submittedName>
</protein>
<feature type="domain" description="CSN8/PSMD8/EIF3K" evidence="4">
    <location>
        <begin position="31"/>
        <end position="116"/>
    </location>
</feature>
<keyword evidence="2 5" id="KW-0396">Initiation factor</keyword>
<dbReference type="SUPFAM" id="SSF48371">
    <property type="entry name" value="ARM repeat"/>
    <property type="match status" value="1"/>
</dbReference>
<evidence type="ECO:0000256" key="2">
    <source>
        <dbReference type="ARBA" id="ARBA00022540"/>
    </source>
</evidence>
<dbReference type="Proteomes" id="UP001163046">
    <property type="component" value="Unassembled WGS sequence"/>
</dbReference>
<sequence>MAEEMREKVDELLKGIDRYNPENLTTLESYVHLQKYLEEDSSLVDGIVGFHDAIRKYAGYVIGITYQTIDKNLISELLGGLQGEELDDWIKAQNWTIKEDGKVFVCNQEAHIKSKNIAEKIDFECVAGIISAAK</sequence>
<dbReference type="InterPro" id="IPR016024">
    <property type="entry name" value="ARM-type_fold"/>
</dbReference>
<dbReference type="OrthoDB" id="337745at2759"/>
<dbReference type="FunFam" id="1.10.10.10:FF:000212">
    <property type="entry name" value="Eukaryotic translation initiation factor 3 subunit K"/>
    <property type="match status" value="1"/>
</dbReference>
<dbReference type="InterPro" id="IPR009374">
    <property type="entry name" value="eIF3k"/>
</dbReference>
<dbReference type="GO" id="GO:0003743">
    <property type="term" value="F:translation initiation factor activity"/>
    <property type="evidence" value="ECO:0007669"/>
    <property type="project" value="UniProtKB-KW"/>
</dbReference>
<name>A0A9W9YX65_9CNID</name>
<dbReference type="Gene3D" id="1.10.10.10">
    <property type="entry name" value="Winged helix-like DNA-binding domain superfamily/Winged helix DNA-binding domain"/>
    <property type="match status" value="1"/>
</dbReference>
<gene>
    <name evidence="5" type="primary">EIF3K</name>
    <name evidence="5" type="ORF">OS493_037184</name>
</gene>
<evidence type="ECO:0000313" key="5">
    <source>
        <dbReference type="EMBL" id="KAJ7369683.1"/>
    </source>
</evidence>
<dbReference type="PANTHER" id="PTHR13022">
    <property type="entry name" value="EUKARYOTIC TRANSLATION INITIATION FACTOR 3 SUBUNIT 11"/>
    <property type="match status" value="1"/>
</dbReference>
<dbReference type="Gene3D" id="1.25.40.250">
    <property type="entry name" value="ARM repeat, domain 1"/>
    <property type="match status" value="1"/>
</dbReference>
<dbReference type="GO" id="GO:0005852">
    <property type="term" value="C:eukaryotic translation initiation factor 3 complex"/>
    <property type="evidence" value="ECO:0007669"/>
    <property type="project" value="InterPro"/>
</dbReference>
<dbReference type="AlphaFoldDB" id="A0A9W9YX65"/>